<feature type="domain" description="Glycosyl hydrolases family 22 (GH22)" evidence="13">
    <location>
        <begin position="93"/>
        <end position="111"/>
    </location>
</feature>
<dbReference type="DNASU" id="16770"/>
<dbReference type="GO" id="GO:0004461">
    <property type="term" value="F:lactose synthase activity"/>
    <property type="evidence" value="ECO:0007669"/>
    <property type="project" value="InterPro"/>
</dbReference>
<dbReference type="PhylomeDB" id="A0A077S9Z6"/>
<dbReference type="PRINTS" id="PR00135">
    <property type="entry name" value="LYZLACT"/>
</dbReference>
<dbReference type="GO" id="GO:0005576">
    <property type="term" value="C:extracellular region"/>
    <property type="evidence" value="ECO:0007669"/>
    <property type="project" value="UniProtKB-SubCell"/>
</dbReference>
<dbReference type="ExpressionAtlas" id="A0A077S9Z6">
    <property type="expression patterns" value="baseline and differential"/>
</dbReference>
<dbReference type="RefSeq" id="XP_006520580.1">
    <property type="nucleotide sequence ID" value="XM_006520517.2"/>
</dbReference>
<evidence type="ECO:0000256" key="7">
    <source>
        <dbReference type="ARBA" id="ARBA00022837"/>
    </source>
</evidence>
<dbReference type="GO" id="GO:0005989">
    <property type="term" value="P:lactose biosynthetic process"/>
    <property type="evidence" value="ECO:0007669"/>
    <property type="project" value="UniProtKB-KW"/>
</dbReference>
<dbReference type="InterPro" id="IPR000545">
    <property type="entry name" value="Lactalbumin"/>
</dbReference>
<dbReference type="Gene3D" id="1.10.530.10">
    <property type="match status" value="1"/>
</dbReference>
<feature type="signal peptide" evidence="12">
    <location>
        <begin position="1"/>
        <end position="20"/>
    </location>
</feature>
<evidence type="ECO:0000256" key="11">
    <source>
        <dbReference type="RuleBase" id="RU004440"/>
    </source>
</evidence>
<dbReference type="HOGENOM" id="CLU_111620_0_1_1"/>
<dbReference type="GeneID" id="16770"/>
<dbReference type="VEuPathDB" id="HostDB:ENSMUSG00000022991"/>
<evidence type="ECO:0000256" key="1">
    <source>
        <dbReference type="ARBA" id="ARBA00002592"/>
    </source>
</evidence>
<keyword evidence="12" id="KW-0732">Signal</keyword>
<dbReference type="FunFam" id="1.10.530.10:FF:000014">
    <property type="entry name" value="Alpha-lactalbumin"/>
    <property type="match status" value="1"/>
</dbReference>
<name>A0A077S9Z6_MOUSE</name>
<evidence type="ECO:0000313" key="14">
    <source>
        <dbReference type="EMBL" id="CDM98781.1"/>
    </source>
</evidence>
<evidence type="ECO:0000256" key="8">
    <source>
        <dbReference type="ARBA" id="ARBA00023091"/>
    </source>
</evidence>
<dbReference type="Antibodypedia" id="13654">
    <property type="antibodies" value="385 antibodies from 31 providers"/>
</dbReference>
<dbReference type="MGI" id="MGI:96742">
    <property type="gene designation" value="Lalba"/>
</dbReference>
<dbReference type="CDD" id="cd16898">
    <property type="entry name" value="LYZ_LA"/>
    <property type="match status" value="1"/>
</dbReference>
<reference evidence="14" key="1">
    <citation type="journal article" date="2014" name="Genom Data">
        <title>Third party annotation gene data set of eutherian lysozyme genes.</title>
        <authorList>
            <person name="Premzl M."/>
        </authorList>
    </citation>
    <scope>NUCLEOTIDE SEQUENCE</scope>
    <source>
        <strain evidence="14">N/A</strain>
    </source>
</reference>
<evidence type="ECO:0000256" key="10">
    <source>
        <dbReference type="ARBA" id="ARBA00031746"/>
    </source>
</evidence>
<dbReference type="EMBL" id="HG931780">
    <property type="protein sequence ID" value="CDM98781.1"/>
    <property type="molecule type" value="Genomic_DNA"/>
</dbReference>
<evidence type="ECO:0000256" key="6">
    <source>
        <dbReference type="ARBA" id="ARBA00022743"/>
    </source>
</evidence>
<gene>
    <name evidence="15" type="primary">Lalba</name>
    <name evidence="14" type="synonym">Lyzg</name>
</gene>
<dbReference type="SUPFAM" id="SSF53955">
    <property type="entry name" value="Lysozyme-like"/>
    <property type="match status" value="1"/>
</dbReference>
<comment type="subcellular location">
    <subcellularLocation>
        <location evidence="2">Secreted</location>
    </subcellularLocation>
</comment>
<keyword evidence="4" id="KW-0964">Secreted</keyword>
<evidence type="ECO:0000256" key="4">
    <source>
        <dbReference type="ARBA" id="ARBA00022525"/>
    </source>
</evidence>
<comment type="similarity">
    <text evidence="11">Belongs to the glycosyl hydrolase 22 family.</text>
</comment>
<proteinExistence type="inferred from homology"/>
<protein>
    <recommendedName>
        <fullName evidence="3">Alpha-lactalbumin</fullName>
    </recommendedName>
    <alternativeName>
        <fullName evidence="10">Lactose synthase B protein</fullName>
    </alternativeName>
</protein>
<dbReference type="PANTHER" id="PTHR11407">
    <property type="entry name" value="LYSOZYME C"/>
    <property type="match status" value="1"/>
</dbReference>
<keyword evidence="6" id="KW-0494">Milk protein</keyword>
<dbReference type="PROSITE" id="PS51348">
    <property type="entry name" value="GLYCOSYL_HYDROL_F22_2"/>
    <property type="match status" value="1"/>
</dbReference>
<evidence type="ECO:0000259" key="13">
    <source>
        <dbReference type="PROSITE" id="PS00128"/>
    </source>
</evidence>
<dbReference type="SMART" id="SM00263">
    <property type="entry name" value="LYZ1"/>
    <property type="match status" value="1"/>
</dbReference>
<evidence type="ECO:0000256" key="3">
    <source>
        <dbReference type="ARBA" id="ARBA00017299"/>
    </source>
</evidence>
<keyword evidence="5" id="KW-0479">Metal-binding</keyword>
<dbReference type="GO" id="GO:0005509">
    <property type="term" value="F:calcium ion binding"/>
    <property type="evidence" value="ECO:0007669"/>
    <property type="project" value="InterPro"/>
</dbReference>
<evidence type="ECO:0000256" key="5">
    <source>
        <dbReference type="ARBA" id="ARBA00022723"/>
    </source>
</evidence>
<evidence type="ECO:0000256" key="12">
    <source>
        <dbReference type="SAM" id="SignalP"/>
    </source>
</evidence>
<comment type="function">
    <text evidence="1">Regulatory subunit of lactose synthase, changes the substrate specificity of galactosyltransferase in the mammary gland making glucose a good acceptor substrate for this enzyme. This enables LS to synthesize lactose, the major carbohydrate component of milk. In other tissues, galactosyltransferase transfers galactose onto the N-acetylglucosamine of the oligosaccharide chains in glycoproteins.</text>
</comment>
<evidence type="ECO:0000313" key="15">
    <source>
        <dbReference type="MGI" id="MGI:96742"/>
    </source>
</evidence>
<evidence type="ECO:0000256" key="9">
    <source>
        <dbReference type="ARBA" id="ARBA00023157"/>
    </source>
</evidence>
<keyword evidence="9" id="KW-1015">Disulfide bond</keyword>
<dbReference type="OMA" id="PEWICTI"/>
<keyword evidence="7" id="KW-0106">Calcium</keyword>
<organism evidence="14">
    <name type="scientific">Mus musculus</name>
    <name type="common">Mouse</name>
    <dbReference type="NCBI Taxonomy" id="10090"/>
    <lineage>
        <taxon>Eukaryota</taxon>
        <taxon>Metazoa</taxon>
        <taxon>Chordata</taxon>
        <taxon>Craniata</taxon>
        <taxon>Vertebrata</taxon>
        <taxon>Euteleostomi</taxon>
        <taxon>Mammalia</taxon>
        <taxon>Eutheria</taxon>
        <taxon>Euarchontoglires</taxon>
        <taxon>Glires</taxon>
        <taxon>Rodentia</taxon>
        <taxon>Myomorpha</taxon>
        <taxon>Muroidea</taxon>
        <taxon>Muridae</taxon>
        <taxon>Murinae</taxon>
        <taxon>Mus</taxon>
        <taxon>Mus</taxon>
    </lineage>
</organism>
<dbReference type="InterPro" id="IPR019799">
    <property type="entry name" value="Glyco_hydro_22_CS"/>
</dbReference>
<dbReference type="RefSeq" id="NP_034809.1">
    <property type="nucleotide sequence ID" value="NM_010679.1"/>
</dbReference>
<sequence>MMHFVPLFLVCILSLPAFQATELTKCKVSHAIKDIDGYQGISLLEWACVLFHTSGYDTQAVVNDNGSTEYGLFQISDRFWCKSSEFPESENICGISCDKLLDDELDDDIACAKKILAIKGIDYWKAYKPMCSEKLEQWRCEKP</sequence>
<keyword evidence="8" id="KW-0422">Lactose biosynthesis</keyword>
<dbReference type="BioGRID-ORCS" id="16770">
    <property type="hits" value="3 hits in 79 CRISPR screens"/>
</dbReference>
<dbReference type="AlphaFoldDB" id="A0A077S9Z6"/>
<feature type="chain" id="PRO_5009743845" description="Alpha-lactalbumin" evidence="12">
    <location>
        <begin position="21"/>
        <end position="143"/>
    </location>
</feature>
<accession>A0A077S9Z6</accession>
<reference evidence="14" key="2">
    <citation type="journal article" date="2016" name="Data Brief">
        <title>Curated eutherian third party data gene data sets.</title>
        <authorList>
            <person name="Premzl M."/>
        </authorList>
    </citation>
    <scope>NUCLEOTIDE SEQUENCE</scope>
    <source>
        <strain evidence="14">N/A</strain>
    </source>
</reference>
<dbReference type="InterPro" id="IPR023346">
    <property type="entry name" value="Lysozyme-like_dom_sf"/>
</dbReference>
<dbReference type="PROSITE" id="PS00128">
    <property type="entry name" value="GLYCOSYL_HYDROL_F22_1"/>
    <property type="match status" value="1"/>
</dbReference>
<reference evidence="14" key="3">
    <citation type="journal article" date="2019" name="Gene Rep">
        <title>Eutherian third-party data gene collections.</title>
        <authorList>
            <person name="Premzl M."/>
        </authorList>
    </citation>
    <scope>NUCLEOTIDE SEQUENCE</scope>
    <source>
        <strain evidence="14">N/A</strain>
    </source>
</reference>
<dbReference type="KEGG" id="mmu:16770"/>
<dbReference type="SMR" id="A0A077S9Z6"/>
<dbReference type="OrthoDB" id="17373at2759"/>
<dbReference type="PANTHER" id="PTHR11407:SF32">
    <property type="entry name" value="ALPHA-LACTALBUMIN"/>
    <property type="match status" value="1"/>
</dbReference>
<dbReference type="AGR" id="MGI:96742"/>
<evidence type="ECO:0000256" key="2">
    <source>
        <dbReference type="ARBA" id="ARBA00004613"/>
    </source>
</evidence>
<dbReference type="Pfam" id="PF00062">
    <property type="entry name" value="Lys"/>
    <property type="match status" value="1"/>
</dbReference>
<dbReference type="CTD" id="3906"/>
<dbReference type="InterPro" id="IPR001916">
    <property type="entry name" value="Glyco_hydro_22"/>
</dbReference>
<dbReference type="PRINTS" id="PR00136">
    <property type="entry name" value="LACTALBUMIN"/>
</dbReference>